<feature type="signal peptide" evidence="1">
    <location>
        <begin position="1"/>
        <end position="16"/>
    </location>
</feature>
<organism evidence="2 3">
    <name type="scientific">Ditylenchus destructor</name>
    <dbReference type="NCBI Taxonomy" id="166010"/>
    <lineage>
        <taxon>Eukaryota</taxon>
        <taxon>Metazoa</taxon>
        <taxon>Ecdysozoa</taxon>
        <taxon>Nematoda</taxon>
        <taxon>Chromadorea</taxon>
        <taxon>Rhabditida</taxon>
        <taxon>Tylenchina</taxon>
        <taxon>Tylenchomorpha</taxon>
        <taxon>Sphaerularioidea</taxon>
        <taxon>Anguinidae</taxon>
        <taxon>Anguininae</taxon>
        <taxon>Ditylenchus</taxon>
    </lineage>
</organism>
<feature type="chain" id="PRO_5041978493" evidence="1">
    <location>
        <begin position="17"/>
        <end position="115"/>
    </location>
</feature>
<name>A0AAD4QZ40_9BILA</name>
<dbReference type="EMBL" id="JAKKPZ010000179">
    <property type="protein sequence ID" value="KAI1699447.1"/>
    <property type="molecule type" value="Genomic_DNA"/>
</dbReference>
<evidence type="ECO:0000313" key="2">
    <source>
        <dbReference type="EMBL" id="KAI1699447.1"/>
    </source>
</evidence>
<keyword evidence="1" id="KW-0732">Signal</keyword>
<protein>
    <submittedName>
        <fullName evidence="2">Uncharacterized protein</fullName>
    </submittedName>
</protein>
<comment type="caution">
    <text evidence="2">The sequence shown here is derived from an EMBL/GenBank/DDBJ whole genome shotgun (WGS) entry which is preliminary data.</text>
</comment>
<dbReference type="AlphaFoldDB" id="A0AAD4QZ40"/>
<reference evidence="2" key="1">
    <citation type="submission" date="2022-01" db="EMBL/GenBank/DDBJ databases">
        <title>Genome Sequence Resource for Two Populations of Ditylenchus destructor, the Migratory Endoparasitic Phytonematode.</title>
        <authorList>
            <person name="Zhang H."/>
            <person name="Lin R."/>
            <person name="Xie B."/>
        </authorList>
    </citation>
    <scope>NUCLEOTIDE SEQUENCE</scope>
    <source>
        <strain evidence="2">BazhouSP</strain>
    </source>
</reference>
<proteinExistence type="predicted"/>
<sequence length="115" mass="12892">MNSSTLLLFLCAFALSEVLLVAKKVAIFDTEVNNPSVIRAVRSERKPQCPNNRQCDQMCKFLRTGLGQRRFGPGLCICHGEMKPYTKEICEQSCEILGVNGGEVRDEKCFCNLCQ</sequence>
<accession>A0AAD4QZ40</accession>
<evidence type="ECO:0000256" key="1">
    <source>
        <dbReference type="SAM" id="SignalP"/>
    </source>
</evidence>
<evidence type="ECO:0000313" key="3">
    <source>
        <dbReference type="Proteomes" id="UP001201812"/>
    </source>
</evidence>
<dbReference type="Proteomes" id="UP001201812">
    <property type="component" value="Unassembled WGS sequence"/>
</dbReference>
<keyword evidence="3" id="KW-1185">Reference proteome</keyword>
<gene>
    <name evidence="2" type="ORF">DdX_17326</name>
</gene>